<gene>
    <name evidence="3" type="ORF">PHYBLDRAFT_152687</name>
</gene>
<dbReference type="EMBL" id="KV441005">
    <property type="protein sequence ID" value="OAD66121.1"/>
    <property type="molecule type" value="Genomic_DNA"/>
</dbReference>
<dbReference type="PANTHER" id="PTHR28258:SF1">
    <property type="entry name" value="VACUOLAR SEGREGATION PROTEIN 7"/>
    <property type="match status" value="1"/>
</dbReference>
<dbReference type="GO" id="GO:0000011">
    <property type="term" value="P:vacuole inheritance"/>
    <property type="evidence" value="ECO:0007669"/>
    <property type="project" value="TreeGrafter"/>
</dbReference>
<name>A0A162ZDX5_PHYB8</name>
<organism evidence="3 4">
    <name type="scientific">Phycomyces blakesleeanus (strain ATCC 8743b / DSM 1359 / FGSC 10004 / NBRC 33097 / NRRL 1555)</name>
    <dbReference type="NCBI Taxonomy" id="763407"/>
    <lineage>
        <taxon>Eukaryota</taxon>
        <taxon>Fungi</taxon>
        <taxon>Fungi incertae sedis</taxon>
        <taxon>Mucoromycota</taxon>
        <taxon>Mucoromycotina</taxon>
        <taxon>Mucoromycetes</taxon>
        <taxon>Mucorales</taxon>
        <taxon>Phycomycetaceae</taxon>
        <taxon>Phycomyces</taxon>
    </lineage>
</organism>
<dbReference type="GeneID" id="28993880"/>
<dbReference type="InterPro" id="IPR024260">
    <property type="entry name" value="Vac7"/>
</dbReference>
<proteinExistence type="predicted"/>
<dbReference type="STRING" id="763407.A0A162ZDX5"/>
<dbReference type="GO" id="GO:0070772">
    <property type="term" value="C:PAS complex"/>
    <property type="evidence" value="ECO:0007669"/>
    <property type="project" value="TreeGrafter"/>
</dbReference>
<dbReference type="VEuPathDB" id="FungiDB:PHYBLDRAFT_152687"/>
<dbReference type="OrthoDB" id="1204at2759"/>
<reference evidence="4" key="1">
    <citation type="submission" date="2015-06" db="EMBL/GenBank/DDBJ databases">
        <title>Expansion of signal transduction pathways in fungi by whole-genome duplication.</title>
        <authorList>
            <consortium name="DOE Joint Genome Institute"/>
            <person name="Corrochano L.M."/>
            <person name="Kuo A."/>
            <person name="Marcet-Houben M."/>
            <person name="Polaino S."/>
            <person name="Salamov A."/>
            <person name="Villalobos J.M."/>
            <person name="Alvarez M.I."/>
            <person name="Avalos J."/>
            <person name="Benito E.P."/>
            <person name="Benoit I."/>
            <person name="Burger G."/>
            <person name="Camino L.P."/>
            <person name="Canovas D."/>
            <person name="Cerda-Olmedo E."/>
            <person name="Cheng J.-F."/>
            <person name="Dominguez A."/>
            <person name="Elias M."/>
            <person name="Eslava A.P."/>
            <person name="Glaser F."/>
            <person name="Grimwood J."/>
            <person name="Gutierrez G."/>
            <person name="Heitman J."/>
            <person name="Henrissat B."/>
            <person name="Iturriaga E.A."/>
            <person name="Lang B.F."/>
            <person name="Lavin J.L."/>
            <person name="Lee S."/>
            <person name="Li W."/>
            <person name="Lindquist E."/>
            <person name="Lopez-Garcia S."/>
            <person name="Luque E.M."/>
            <person name="Marcos A.T."/>
            <person name="Martin J."/>
            <person name="McCluskey K."/>
            <person name="Medina H.R."/>
            <person name="Miralles-Duran A."/>
            <person name="Miyazaki A."/>
            <person name="Munoz-Torres E."/>
            <person name="Oguiza J.A."/>
            <person name="Ohm R."/>
            <person name="Olmedo M."/>
            <person name="Orejas M."/>
            <person name="Ortiz-Castellanos L."/>
            <person name="Pisabarro A.G."/>
            <person name="Rodriguez-Romero J."/>
            <person name="Ruiz-Herrera J."/>
            <person name="Ruiz-Vazquez R."/>
            <person name="Sanz C."/>
            <person name="Schackwitz W."/>
            <person name="Schmutz J."/>
            <person name="Shahriari M."/>
            <person name="Shelest E."/>
            <person name="Silva-Franco F."/>
            <person name="Soanes D."/>
            <person name="Syed K."/>
            <person name="Tagua V.G."/>
            <person name="Talbot N.J."/>
            <person name="Thon M."/>
            <person name="De vries R.P."/>
            <person name="Wiebenga A."/>
            <person name="Yadav J.S."/>
            <person name="Braun E.L."/>
            <person name="Baker S."/>
            <person name="Garre V."/>
            <person name="Horwitz B."/>
            <person name="Torres-Martinez S."/>
            <person name="Idnurm A."/>
            <person name="Herrera-Estrella A."/>
            <person name="Gabaldon T."/>
            <person name="Grigoriev I.V."/>
        </authorList>
    </citation>
    <scope>NUCLEOTIDE SEQUENCE [LARGE SCALE GENOMIC DNA]</scope>
    <source>
        <strain evidence="4">NRRL 1555(-)</strain>
    </source>
</reference>
<keyword evidence="2" id="KW-1133">Transmembrane helix</keyword>
<dbReference type="Proteomes" id="UP000077315">
    <property type="component" value="Unassembled WGS sequence"/>
</dbReference>
<dbReference type="GO" id="GO:1903778">
    <property type="term" value="P:protein localization to vacuolar membrane"/>
    <property type="evidence" value="ECO:0007669"/>
    <property type="project" value="TreeGrafter"/>
</dbReference>
<dbReference type="PANTHER" id="PTHR28258">
    <property type="entry name" value="VACUOLAR SEGREGATION PROTEIN 7"/>
    <property type="match status" value="1"/>
</dbReference>
<dbReference type="GO" id="GO:0000329">
    <property type="term" value="C:fungal-type vacuole membrane"/>
    <property type="evidence" value="ECO:0007669"/>
    <property type="project" value="TreeGrafter"/>
</dbReference>
<feature type="region of interest" description="Disordered" evidence="1">
    <location>
        <begin position="1"/>
        <end position="67"/>
    </location>
</feature>
<feature type="region of interest" description="Disordered" evidence="1">
    <location>
        <begin position="108"/>
        <end position="247"/>
    </location>
</feature>
<evidence type="ECO:0000256" key="1">
    <source>
        <dbReference type="SAM" id="MobiDB-lite"/>
    </source>
</evidence>
<evidence type="ECO:0000313" key="4">
    <source>
        <dbReference type="Proteomes" id="UP000077315"/>
    </source>
</evidence>
<protein>
    <submittedName>
        <fullName evidence="3">Uncharacterized protein</fullName>
    </submittedName>
</protein>
<dbReference type="AlphaFoldDB" id="A0A162ZDX5"/>
<feature type="compositionally biased region" description="Polar residues" evidence="1">
    <location>
        <begin position="288"/>
        <end position="299"/>
    </location>
</feature>
<feature type="region of interest" description="Disordered" evidence="1">
    <location>
        <begin position="358"/>
        <end position="409"/>
    </location>
</feature>
<accession>A0A162ZDX5</accession>
<sequence>MPNLAPPPLQPQNGNPNSSVPPLDQSAPLVAPKDSSTMPLDSPKPSNSTSDVTSQSNPNLTRPVQPKRQFMNKFATIPTDKCPQNLCRDLLLSNFDRNLTVEKAHFEPQPFTGTANGVIMAPTPQPSHSNSSHSSTPDHDKGGIDQTNHPTDLLKSRSRIPMTNTCQSPPHPQPLTATANGPNSNQSQSSTQPNIQATLSIPAYGSNQMGDNRRGSNAKGEPDRLLRSSPSLNKKKKRSMASLGGTASPAEVFHRNLVDAVSNVEDSDENEQYVYPFSDNGSLHRPHSIQSIPGNTPELQSDRPRRGGRQKGFFGDLFRATSLSNEASRLAEEAEEAAAAEEEEGSMTDHYRPRLRNHVMDHPHRPTKKDQTKPGLLGRWYDGKPTNRRSRRGHQNIPTHGPYGDGYTSDDEGMPLLRVDRYRTRQKKNCSQVVWNTCLGIFAIILLALVLVIYRAKPLEDIEVEMGRVLASDKELIFDLHVKASNWNWWTVKIGEADISMFGFSQIVPLSLNATEEDLQVQGADPAEYLGSFYHFDEPLSIPSSMFTRQRSITISQIRIKSPGADKSGNERWSRIIRYPYGLVARGVFKYHPTPLPGTYPQSIAICDVAQVDPMTGNVSEDPDQSYCLGD</sequence>
<keyword evidence="2" id="KW-0812">Transmembrane</keyword>
<evidence type="ECO:0000256" key="2">
    <source>
        <dbReference type="SAM" id="Phobius"/>
    </source>
</evidence>
<feature type="region of interest" description="Disordered" evidence="1">
    <location>
        <begin position="265"/>
        <end position="312"/>
    </location>
</feature>
<feature type="compositionally biased region" description="Polar residues" evidence="1">
    <location>
        <begin position="34"/>
        <end position="62"/>
    </location>
</feature>
<keyword evidence="2" id="KW-0472">Membrane</keyword>
<evidence type="ECO:0000313" key="3">
    <source>
        <dbReference type="EMBL" id="OAD66121.1"/>
    </source>
</evidence>
<dbReference type="RefSeq" id="XP_018284161.1">
    <property type="nucleotide sequence ID" value="XM_018432974.1"/>
</dbReference>
<feature type="compositionally biased region" description="Basic and acidic residues" evidence="1">
    <location>
        <begin position="358"/>
        <end position="372"/>
    </location>
</feature>
<feature type="compositionally biased region" description="Low complexity" evidence="1">
    <location>
        <begin position="180"/>
        <end position="196"/>
    </location>
</feature>
<feature type="compositionally biased region" description="Low complexity" evidence="1">
    <location>
        <begin position="126"/>
        <end position="135"/>
    </location>
</feature>
<dbReference type="GO" id="GO:0010513">
    <property type="term" value="P:positive regulation of phosphatidylinositol biosynthetic process"/>
    <property type="evidence" value="ECO:0007669"/>
    <property type="project" value="TreeGrafter"/>
</dbReference>
<feature type="compositionally biased region" description="Pro residues" evidence="1">
    <location>
        <begin position="1"/>
        <end position="10"/>
    </location>
</feature>
<feature type="transmembrane region" description="Helical" evidence="2">
    <location>
        <begin position="433"/>
        <end position="454"/>
    </location>
</feature>
<dbReference type="InParanoid" id="A0A162ZDX5"/>
<keyword evidence="4" id="KW-1185">Reference proteome</keyword>
<dbReference type="Pfam" id="PF12751">
    <property type="entry name" value="Vac7"/>
    <property type="match status" value="1"/>
</dbReference>